<dbReference type="InterPro" id="IPR029044">
    <property type="entry name" value="Nucleotide-diphossugar_trans"/>
</dbReference>
<dbReference type="Pfam" id="PF00535">
    <property type="entry name" value="Glycos_transf_2"/>
    <property type="match status" value="1"/>
</dbReference>
<reference evidence="2" key="1">
    <citation type="submission" date="2022-01" db="EMBL/GenBank/DDBJ databases">
        <title>VMRC isolate genome collection.</title>
        <authorList>
            <person name="France M."/>
            <person name="Rutt L."/>
            <person name="Humphrys M."/>
            <person name="Ravel J."/>
        </authorList>
    </citation>
    <scope>NUCLEOTIDE SEQUENCE</scope>
    <source>
        <strain evidence="2">C0048A1</strain>
    </source>
</reference>
<dbReference type="GO" id="GO:0016758">
    <property type="term" value="F:hexosyltransferase activity"/>
    <property type="evidence" value="ECO:0007669"/>
    <property type="project" value="UniProtKB-ARBA"/>
</dbReference>
<feature type="domain" description="Glycosyltransferase 2-like" evidence="1">
    <location>
        <begin position="6"/>
        <end position="168"/>
    </location>
</feature>
<evidence type="ECO:0000259" key="1">
    <source>
        <dbReference type="Pfam" id="PF00535"/>
    </source>
</evidence>
<comment type="caution">
    <text evidence="2">The sequence shown here is derived from an EMBL/GenBank/DDBJ whole genome shotgun (WGS) entry which is preliminary data.</text>
</comment>
<keyword evidence="2" id="KW-0328">Glycosyltransferase</keyword>
<keyword evidence="2" id="KW-0808">Transferase</keyword>
<proteinExistence type="predicted"/>
<sequence length="305" mass="35468">MVKQVTVLMSTYNGDLYLKQQIESILGQQGVHVQLLVRDDGSTDQTLSILDKYQSDAQLHYYTGPNLQTARSFMQLIFDSPESDYYAFSDQDDVWSESKLNRAISFLEENTPDHMIPMLYAGNFKMTDRNLNPISGGQHFTTQTFANAIIYSCCTGCTMVMNKKLRDILRTHPIPNHLLMHDDWIHKVCLAVGGKVIFDSKPMMFYRQHGNNVDGGIHTINDKIRKVWKEKHQHSRIMSSQLNDLLKLYGEQMPKKNRELLQHALEFGKGSLVQRMRLAFDPTYEIRENRNLNHEFRISLLMNYW</sequence>
<dbReference type="RefSeq" id="WP_269295996.1">
    <property type="nucleotide sequence ID" value="NZ_JAKHPH010000012.1"/>
</dbReference>
<dbReference type="AlphaFoldDB" id="A0AAW5WT77"/>
<evidence type="ECO:0000313" key="3">
    <source>
        <dbReference type="Proteomes" id="UP001212401"/>
    </source>
</evidence>
<dbReference type="PANTHER" id="PTHR22916">
    <property type="entry name" value="GLYCOSYLTRANSFERASE"/>
    <property type="match status" value="1"/>
</dbReference>
<organism evidence="2 3">
    <name type="scientific">Limosilactobacillus vaginalis</name>
    <dbReference type="NCBI Taxonomy" id="1633"/>
    <lineage>
        <taxon>Bacteria</taxon>
        <taxon>Bacillati</taxon>
        <taxon>Bacillota</taxon>
        <taxon>Bacilli</taxon>
        <taxon>Lactobacillales</taxon>
        <taxon>Lactobacillaceae</taxon>
        <taxon>Limosilactobacillus</taxon>
    </lineage>
</organism>
<dbReference type="Gene3D" id="3.90.550.10">
    <property type="entry name" value="Spore Coat Polysaccharide Biosynthesis Protein SpsA, Chain A"/>
    <property type="match status" value="1"/>
</dbReference>
<evidence type="ECO:0000313" key="2">
    <source>
        <dbReference type="EMBL" id="MCZ3667762.1"/>
    </source>
</evidence>
<dbReference type="EMBL" id="JAKHPH010000012">
    <property type="protein sequence ID" value="MCZ3667762.1"/>
    <property type="molecule type" value="Genomic_DNA"/>
</dbReference>
<dbReference type="InterPro" id="IPR001173">
    <property type="entry name" value="Glyco_trans_2-like"/>
</dbReference>
<dbReference type="Proteomes" id="UP001212401">
    <property type="component" value="Unassembled WGS sequence"/>
</dbReference>
<dbReference type="EC" id="2.4.-.-" evidence="2"/>
<accession>A0AAW5WT77</accession>
<dbReference type="PANTHER" id="PTHR22916:SF3">
    <property type="entry name" value="UDP-GLCNAC:BETAGAL BETA-1,3-N-ACETYLGLUCOSAMINYLTRANSFERASE-LIKE PROTEIN 1"/>
    <property type="match status" value="1"/>
</dbReference>
<gene>
    <name evidence="2" type="ORF">L2724_05615</name>
</gene>
<dbReference type="SUPFAM" id="SSF53448">
    <property type="entry name" value="Nucleotide-diphospho-sugar transferases"/>
    <property type="match status" value="1"/>
</dbReference>
<name>A0AAW5WT77_9LACO</name>
<protein>
    <submittedName>
        <fullName evidence="2">Glycosyltransferase</fullName>
        <ecNumber evidence="2">2.4.-.-</ecNumber>
    </submittedName>
</protein>